<keyword evidence="2" id="KW-1133">Transmembrane helix</keyword>
<keyword evidence="2" id="KW-0812">Transmembrane</keyword>
<protein>
    <recommendedName>
        <fullName evidence="5">Integral membrane protein</fullName>
    </recommendedName>
</protein>
<evidence type="ECO:0000256" key="2">
    <source>
        <dbReference type="SAM" id="Phobius"/>
    </source>
</evidence>
<keyword evidence="4" id="KW-1185">Reference proteome</keyword>
<dbReference type="OMA" id="NNEIRWA"/>
<evidence type="ECO:0000313" key="4">
    <source>
        <dbReference type="Proteomes" id="UP000054383"/>
    </source>
</evidence>
<evidence type="ECO:0000256" key="1">
    <source>
        <dbReference type="SAM" id="MobiDB-lite"/>
    </source>
</evidence>
<dbReference type="PANTHER" id="PTHR31410:SF1">
    <property type="entry name" value="POST-GPI ATTACHMENT TO PROTEINS FACTOR 4"/>
    <property type="match status" value="1"/>
</dbReference>
<feature type="region of interest" description="Disordered" evidence="1">
    <location>
        <begin position="70"/>
        <end position="92"/>
    </location>
</feature>
<dbReference type="GO" id="GO:0000139">
    <property type="term" value="C:Golgi membrane"/>
    <property type="evidence" value="ECO:0007669"/>
    <property type="project" value="InterPro"/>
</dbReference>
<organism evidence="3 4">
    <name type="scientific">Talaromyces islandicus</name>
    <name type="common">Penicillium islandicum</name>
    <dbReference type="NCBI Taxonomy" id="28573"/>
    <lineage>
        <taxon>Eukaryota</taxon>
        <taxon>Fungi</taxon>
        <taxon>Dikarya</taxon>
        <taxon>Ascomycota</taxon>
        <taxon>Pezizomycotina</taxon>
        <taxon>Eurotiomycetes</taxon>
        <taxon>Eurotiomycetidae</taxon>
        <taxon>Eurotiales</taxon>
        <taxon>Trichocomaceae</taxon>
        <taxon>Talaromyces</taxon>
        <taxon>Talaromyces sect. Islandici</taxon>
    </lineage>
</organism>
<name>A0A0U1LU88_TALIS</name>
<dbReference type="AlphaFoldDB" id="A0A0U1LU88"/>
<dbReference type="InterPro" id="IPR029675">
    <property type="entry name" value="PGAP4"/>
</dbReference>
<gene>
    <name evidence="3" type="ORF">PISL3812_03996</name>
</gene>
<dbReference type="GO" id="GO:0016757">
    <property type="term" value="F:glycosyltransferase activity"/>
    <property type="evidence" value="ECO:0007669"/>
    <property type="project" value="InterPro"/>
</dbReference>
<evidence type="ECO:0000313" key="3">
    <source>
        <dbReference type="EMBL" id="CRG86983.1"/>
    </source>
</evidence>
<sequence>MRALASTLSLRSAHGYILAPFIIVYLLLIQYCRTNYYRDPTSAFFDKGRGFTPIYSRFRESQAANFVRNVNGSAPRPVNQTLSSDATNKPTNSSNASFCVGIASVSRQETNYIESAVGSLLVDLTEDERKDIHLILFIPHTDPTVHPSYSSGWLHAAADTVLLYDFPKGQMKHINKLEQGGGRPKEKALFDYMYLLKACEALGSPYVVMIEDDVVAMDGWYHRTRQALEDAESQTAEIGASQYLYLRLFYTHKFLGWNSEEAFTYFLSSLFVVASVGGILIATRRLVPRTNRFLPNDTIVIICFVCTPLSILLFFAAGRASMLPISTGVHQMPRFGCCTQALAFPRDRVADVIDWYESQQTGDADSLLERFANENNEIRWALTPSLFQHIGTRSSKFENGEPRIAQSIWNYHFELNDPIALHIEHEAAVSS</sequence>
<dbReference type="Proteomes" id="UP000054383">
    <property type="component" value="Unassembled WGS sequence"/>
</dbReference>
<accession>A0A0U1LU88</accession>
<dbReference type="PANTHER" id="PTHR31410">
    <property type="entry name" value="TRANSMEMBRANE PROTEIN 246"/>
    <property type="match status" value="1"/>
</dbReference>
<proteinExistence type="predicted"/>
<keyword evidence="2" id="KW-0472">Membrane</keyword>
<reference evidence="3 4" key="1">
    <citation type="submission" date="2015-04" db="EMBL/GenBank/DDBJ databases">
        <authorList>
            <person name="Syromyatnikov M.Y."/>
            <person name="Popov V.N."/>
        </authorList>
    </citation>
    <scope>NUCLEOTIDE SEQUENCE [LARGE SCALE GENOMIC DNA]</scope>
    <source>
        <strain evidence="3">WF-38-12</strain>
    </source>
</reference>
<dbReference type="CDD" id="cd22189">
    <property type="entry name" value="PGAP4-like_fungal"/>
    <property type="match status" value="1"/>
</dbReference>
<dbReference type="EMBL" id="CVMT01000003">
    <property type="protein sequence ID" value="CRG86983.1"/>
    <property type="molecule type" value="Genomic_DNA"/>
</dbReference>
<dbReference type="OrthoDB" id="2016523at2759"/>
<feature type="transmembrane region" description="Helical" evidence="2">
    <location>
        <begin position="262"/>
        <end position="282"/>
    </location>
</feature>
<evidence type="ECO:0008006" key="5">
    <source>
        <dbReference type="Google" id="ProtNLM"/>
    </source>
</evidence>
<feature type="transmembrane region" description="Helical" evidence="2">
    <location>
        <begin position="294"/>
        <end position="317"/>
    </location>
</feature>
<dbReference type="GO" id="GO:0006506">
    <property type="term" value="P:GPI anchor biosynthetic process"/>
    <property type="evidence" value="ECO:0007669"/>
    <property type="project" value="InterPro"/>
</dbReference>